<dbReference type="GO" id="GO:0051082">
    <property type="term" value="F:unfolded protein binding"/>
    <property type="evidence" value="ECO:0007669"/>
    <property type="project" value="InterPro"/>
</dbReference>
<evidence type="ECO:0000313" key="19">
    <source>
        <dbReference type="Proteomes" id="UP000488295"/>
    </source>
</evidence>
<evidence type="ECO:0000256" key="12">
    <source>
        <dbReference type="ARBA" id="ARBA00023125"/>
    </source>
</evidence>
<dbReference type="GO" id="GO:0006281">
    <property type="term" value="P:DNA repair"/>
    <property type="evidence" value="ECO:0007669"/>
    <property type="project" value="UniProtKB-KW"/>
</dbReference>
<evidence type="ECO:0000313" key="18">
    <source>
        <dbReference type="EMBL" id="MTE03787.1"/>
    </source>
</evidence>
<dbReference type="GO" id="GO:0031072">
    <property type="term" value="F:heat shock protein binding"/>
    <property type="evidence" value="ECO:0007669"/>
    <property type="project" value="InterPro"/>
</dbReference>
<dbReference type="Gene3D" id="3.40.50.300">
    <property type="entry name" value="P-loop containing nucleotide triphosphate hydrolases"/>
    <property type="match status" value="2"/>
</dbReference>
<feature type="domain" description="ABC transporter" evidence="17">
    <location>
        <begin position="503"/>
        <end position="827"/>
    </location>
</feature>
<evidence type="ECO:0000256" key="15">
    <source>
        <dbReference type="ARBA" id="ARBA00039316"/>
    </source>
</evidence>
<evidence type="ECO:0000256" key="3">
    <source>
        <dbReference type="ARBA" id="ARBA00022723"/>
    </source>
</evidence>
<gene>
    <name evidence="18" type="ORF">GJU95_08415</name>
</gene>
<sequence>MAVPKKIEVRGGRVHNLKNINVDIPLHKFVAISGLSGSGKSSLAMGILYEEGSRRYLDALSTYMRRRIKQGAQADVTSVKHIPSALALRQRPSVPNERATVGTTTETYNVLRLIFSRLGSPVCPNGHRVAPSLDIAEAMSKSGDEMGQVTCPTCGVKFHVPSAEDFSFNSDGACERCGGTGKVRQLDESKLITDPNLSIRNGAVASWNLPGRNFMPNVAEHAGVRIDIPYKDLTEKEKDFVLNGPEKKYQMDFLSGTGRVFHNFNALYENAHQAVLKSAESSKSERAQKRLAEFFTYSTCPVCHGTRLRPELLNQLVNGKNIDQVQHMQLGDLPKWSKEVLVSLPENMHPMAKALLNEFINNLQPLLDLGLDYLTMARAGNTLSTGELQRIQLARTLRTETTGVLYVLDEPSIGLHPANVDGLIKVLRKLVAQGNSLVVVDHNVDIIKAADEIIEIGPGSGEAGGEILDQGTPLEIEKDPQSLIAPYLDGKADLMARKVSDQVNSDQITFEVDHYFNLHDIKAGIPVNQITAVTGFSGAGKTSLILDSIVPAIKAQDKGEPLPKQVKEFNSPVHHVVSVDASPIGKSTRSTVATYTSIMDNLRKLFAQQPLAKEKHYTPSYFSYNNKEGACPTCGGTGIVTLDIQFLPDMQQTCPTCHGDRYNQKIQKVKWHDLSIVDVLNLDINEAIPIFKEIPKIERDLLLLKEVGLDYLHLGESTPTLSGGEAQRLKLVTHLSQRQDDTLFVFDEPTIGLHPLDVKVLVHVMQKLLDQGATIITITHDLNLIVNTDYMLDLGPRGGENGGKLVAKGRPLELIKDPHSLTVKYLADYVDQFKLNKKIVNKKSPI</sequence>
<keyword evidence="10 18" id="KW-0067">ATP-binding</keyword>
<keyword evidence="11" id="KW-0267">Excision nuclease</keyword>
<dbReference type="Gene3D" id="1.20.1580.10">
    <property type="entry name" value="ABC transporter ATPase like domain"/>
    <property type="match status" value="2"/>
</dbReference>
<evidence type="ECO:0000256" key="10">
    <source>
        <dbReference type="ARBA" id="ARBA00022840"/>
    </source>
</evidence>
<dbReference type="InterPro" id="IPR001305">
    <property type="entry name" value="HSP_DnaJ_Cys-rich_dom"/>
</dbReference>
<dbReference type="GO" id="GO:0005524">
    <property type="term" value="F:ATP binding"/>
    <property type="evidence" value="ECO:0007669"/>
    <property type="project" value="UniProtKB-KW"/>
</dbReference>
<keyword evidence="2" id="KW-0963">Cytoplasm</keyword>
<dbReference type="CDD" id="cd10719">
    <property type="entry name" value="DnaJ_zf"/>
    <property type="match status" value="1"/>
</dbReference>
<evidence type="ECO:0000256" key="5">
    <source>
        <dbReference type="ARBA" id="ARBA00022741"/>
    </source>
</evidence>
<dbReference type="InterPro" id="IPR041552">
    <property type="entry name" value="UvrA_DNA-bd"/>
</dbReference>
<evidence type="ECO:0000259" key="17">
    <source>
        <dbReference type="PROSITE" id="PS50893"/>
    </source>
</evidence>
<keyword evidence="13" id="KW-0234">DNA repair</keyword>
<dbReference type="InterPro" id="IPR003439">
    <property type="entry name" value="ABC_transporter-like_ATP-bd"/>
</dbReference>
<proteinExistence type="inferred from homology"/>
<keyword evidence="6" id="KW-0227">DNA damage</keyword>
<dbReference type="Pfam" id="PF17755">
    <property type="entry name" value="UvrA_DNA-bind"/>
    <property type="match status" value="1"/>
</dbReference>
<comment type="similarity">
    <text evidence="14">Belongs to the ABC transporter superfamily. UvrA family.</text>
</comment>
<dbReference type="GO" id="GO:0004518">
    <property type="term" value="F:nuclease activity"/>
    <property type="evidence" value="ECO:0007669"/>
    <property type="project" value="UniProtKB-KW"/>
</dbReference>
<dbReference type="Gene3D" id="1.10.8.280">
    <property type="entry name" value="ABC transporter ATPase domain-like"/>
    <property type="match status" value="1"/>
</dbReference>
<evidence type="ECO:0000256" key="2">
    <source>
        <dbReference type="ARBA" id="ARBA00022490"/>
    </source>
</evidence>
<evidence type="ECO:0000256" key="11">
    <source>
        <dbReference type="ARBA" id="ARBA00022881"/>
    </source>
</evidence>
<dbReference type="GO" id="GO:0016887">
    <property type="term" value="F:ATP hydrolysis activity"/>
    <property type="evidence" value="ECO:0007669"/>
    <property type="project" value="InterPro"/>
</dbReference>
<dbReference type="AlphaFoldDB" id="A0A9X5AML9"/>
<evidence type="ECO:0000256" key="6">
    <source>
        <dbReference type="ARBA" id="ARBA00022763"/>
    </source>
</evidence>
<comment type="subcellular location">
    <subcellularLocation>
        <location evidence="1">Cytoplasm</location>
    </subcellularLocation>
</comment>
<dbReference type="PROSITE" id="PS50893">
    <property type="entry name" value="ABC_TRANSPORTER_2"/>
    <property type="match status" value="2"/>
</dbReference>
<dbReference type="RefSeq" id="WP_155692878.1">
    <property type="nucleotide sequence ID" value="NZ_WKKC01000026.1"/>
</dbReference>
<accession>A0A9X5AML9</accession>
<evidence type="ECO:0000256" key="7">
    <source>
        <dbReference type="ARBA" id="ARBA00022769"/>
    </source>
</evidence>
<dbReference type="GO" id="GO:0003677">
    <property type="term" value="F:DNA binding"/>
    <property type="evidence" value="ECO:0007669"/>
    <property type="project" value="UniProtKB-KW"/>
</dbReference>
<evidence type="ECO:0000256" key="14">
    <source>
        <dbReference type="ARBA" id="ARBA00038000"/>
    </source>
</evidence>
<protein>
    <recommendedName>
        <fullName evidence="15">UvrABC system protein A</fullName>
    </recommendedName>
    <alternativeName>
        <fullName evidence="16">Excinuclease ABC subunit A</fullName>
    </alternativeName>
</protein>
<dbReference type="Proteomes" id="UP000488295">
    <property type="component" value="Unassembled WGS sequence"/>
</dbReference>
<comment type="caution">
    <text evidence="18">The sequence shown here is derived from an EMBL/GenBank/DDBJ whole genome shotgun (WGS) entry which is preliminary data.</text>
</comment>
<evidence type="ECO:0000256" key="9">
    <source>
        <dbReference type="ARBA" id="ARBA00022833"/>
    </source>
</evidence>
<evidence type="ECO:0000256" key="1">
    <source>
        <dbReference type="ARBA" id="ARBA00004496"/>
    </source>
</evidence>
<keyword evidence="3" id="KW-0479">Metal-binding</keyword>
<dbReference type="InterPro" id="IPR027417">
    <property type="entry name" value="P-loop_NTPase"/>
</dbReference>
<reference evidence="18 19" key="1">
    <citation type="submission" date="2019-11" db="EMBL/GenBank/DDBJ databases">
        <title>Gastrointestinal microbiota of Peromyscus leucopus.</title>
        <authorList>
            <person name="Milovic A."/>
            <person name="Bassam K."/>
            <person name="Barbour A.G."/>
        </authorList>
    </citation>
    <scope>NUCLEOTIDE SEQUENCE [LARGE SCALE GENOMIC DNA]</scope>
    <source>
        <strain evidence="18 19">LL8</strain>
    </source>
</reference>
<dbReference type="EMBL" id="WKKC01000026">
    <property type="protein sequence ID" value="MTE03787.1"/>
    <property type="molecule type" value="Genomic_DNA"/>
</dbReference>
<dbReference type="PANTHER" id="PTHR43152">
    <property type="entry name" value="UVRABC SYSTEM PROTEIN A"/>
    <property type="match status" value="1"/>
</dbReference>
<keyword evidence="8" id="KW-0863">Zinc-finger</keyword>
<dbReference type="PANTHER" id="PTHR43152:SF3">
    <property type="entry name" value="UVRABC SYSTEM PROTEIN A"/>
    <property type="match status" value="1"/>
</dbReference>
<keyword evidence="9" id="KW-0862">Zinc</keyword>
<keyword evidence="7" id="KW-0228">DNA excision</keyword>
<evidence type="ECO:0000256" key="16">
    <source>
        <dbReference type="ARBA" id="ARBA00042156"/>
    </source>
</evidence>
<organism evidence="18 19">
    <name type="scientific">Lactobacillus johnsonii</name>
    <dbReference type="NCBI Taxonomy" id="33959"/>
    <lineage>
        <taxon>Bacteria</taxon>
        <taxon>Bacillati</taxon>
        <taxon>Bacillota</taxon>
        <taxon>Bacilli</taxon>
        <taxon>Lactobacillales</taxon>
        <taxon>Lactobacillaceae</taxon>
        <taxon>Lactobacillus</taxon>
    </lineage>
</organism>
<dbReference type="GO" id="GO:0005737">
    <property type="term" value="C:cytoplasm"/>
    <property type="evidence" value="ECO:0007669"/>
    <property type="project" value="UniProtKB-SubCell"/>
</dbReference>
<evidence type="ECO:0000256" key="4">
    <source>
        <dbReference type="ARBA" id="ARBA00022737"/>
    </source>
</evidence>
<keyword evidence="4" id="KW-0677">Repeat</keyword>
<name>A0A9X5AML9_LACJH</name>
<evidence type="ECO:0000256" key="13">
    <source>
        <dbReference type="ARBA" id="ARBA00023204"/>
    </source>
</evidence>
<keyword evidence="12" id="KW-0238">DNA-binding</keyword>
<evidence type="ECO:0000256" key="8">
    <source>
        <dbReference type="ARBA" id="ARBA00022771"/>
    </source>
</evidence>
<dbReference type="GO" id="GO:0008270">
    <property type="term" value="F:zinc ion binding"/>
    <property type="evidence" value="ECO:0007669"/>
    <property type="project" value="UniProtKB-KW"/>
</dbReference>
<feature type="domain" description="ABC transporter" evidence="17">
    <location>
        <begin position="1"/>
        <end position="483"/>
    </location>
</feature>
<keyword evidence="5" id="KW-0547">Nucleotide-binding</keyword>
<dbReference type="SUPFAM" id="SSF52540">
    <property type="entry name" value="P-loop containing nucleoside triphosphate hydrolases"/>
    <property type="match status" value="3"/>
</dbReference>